<dbReference type="SUPFAM" id="SSF48179">
    <property type="entry name" value="6-phosphogluconate dehydrogenase C-terminal domain-like"/>
    <property type="match status" value="1"/>
</dbReference>
<organism evidence="6 7">
    <name type="scientific">Halanaerobium salsuginis</name>
    <dbReference type="NCBI Taxonomy" id="29563"/>
    <lineage>
        <taxon>Bacteria</taxon>
        <taxon>Bacillati</taxon>
        <taxon>Bacillota</taxon>
        <taxon>Clostridia</taxon>
        <taxon>Halanaerobiales</taxon>
        <taxon>Halanaerobiaceae</taxon>
        <taxon>Halanaerobium</taxon>
    </lineage>
</organism>
<reference evidence="6 7" key="1">
    <citation type="submission" date="2016-10" db="EMBL/GenBank/DDBJ databases">
        <authorList>
            <person name="de Groot N.N."/>
        </authorList>
    </citation>
    <scope>NUCLEOTIDE SEQUENCE [LARGE SCALE GENOMIC DNA]</scope>
    <source>
        <strain evidence="6 7">ATCC 51327</strain>
    </source>
</reference>
<dbReference type="InterPro" id="IPR036291">
    <property type="entry name" value="NAD(P)-bd_dom_sf"/>
</dbReference>
<evidence type="ECO:0000313" key="7">
    <source>
        <dbReference type="Proteomes" id="UP000199006"/>
    </source>
</evidence>
<evidence type="ECO:0000256" key="2">
    <source>
        <dbReference type="ARBA" id="ARBA00023027"/>
    </source>
</evidence>
<dbReference type="Proteomes" id="UP000199006">
    <property type="component" value="Unassembled WGS sequence"/>
</dbReference>
<keyword evidence="7" id="KW-1185">Reference proteome</keyword>
<keyword evidence="1" id="KW-0560">Oxidoreductase</keyword>
<dbReference type="EMBL" id="FOTI01000023">
    <property type="protein sequence ID" value="SFL67164.1"/>
    <property type="molecule type" value="Genomic_DNA"/>
</dbReference>
<dbReference type="InterPro" id="IPR013328">
    <property type="entry name" value="6PGD_dom2"/>
</dbReference>
<proteinExistence type="predicted"/>
<comment type="catalytic activity">
    <reaction evidence="3">
        <text>D-mannitol 1-phosphate + NAD(+) = beta-D-fructose 6-phosphate + NADH + H(+)</text>
        <dbReference type="Rhea" id="RHEA:19661"/>
        <dbReference type="ChEBI" id="CHEBI:15378"/>
        <dbReference type="ChEBI" id="CHEBI:57540"/>
        <dbReference type="ChEBI" id="CHEBI:57634"/>
        <dbReference type="ChEBI" id="CHEBI:57945"/>
        <dbReference type="ChEBI" id="CHEBI:61381"/>
        <dbReference type="EC" id="1.1.1.17"/>
    </reaction>
</comment>
<dbReference type="RefSeq" id="WP_089861834.1">
    <property type="nucleotide sequence ID" value="NZ_FOTI01000023.1"/>
</dbReference>
<dbReference type="PANTHER" id="PTHR30524:SF0">
    <property type="entry name" value="ALTRONATE OXIDOREDUCTASE-RELATED"/>
    <property type="match status" value="1"/>
</dbReference>
<dbReference type="GO" id="GO:0019592">
    <property type="term" value="P:mannitol catabolic process"/>
    <property type="evidence" value="ECO:0007669"/>
    <property type="project" value="TreeGrafter"/>
</dbReference>
<feature type="domain" description="Mannitol dehydrogenase N-terminal" evidence="4">
    <location>
        <begin position="36"/>
        <end position="277"/>
    </location>
</feature>
<name>A0A1I4JL04_9FIRM</name>
<dbReference type="Gene3D" id="1.10.1040.10">
    <property type="entry name" value="N-(1-d-carboxylethyl)-l-norvaline Dehydrogenase, domain 2"/>
    <property type="match status" value="1"/>
</dbReference>
<accession>A0A1I4JL04</accession>
<keyword evidence="2" id="KW-0520">NAD</keyword>
<dbReference type="AlphaFoldDB" id="A0A1I4JL04"/>
<dbReference type="GO" id="GO:0019698">
    <property type="term" value="P:D-galacturonate catabolic process"/>
    <property type="evidence" value="ECO:0007669"/>
    <property type="project" value="TreeGrafter"/>
</dbReference>
<evidence type="ECO:0000259" key="4">
    <source>
        <dbReference type="Pfam" id="PF01232"/>
    </source>
</evidence>
<feature type="domain" description="Mannitol dehydrogenase C-terminal" evidence="5">
    <location>
        <begin position="291"/>
        <end position="498"/>
    </location>
</feature>
<dbReference type="InterPro" id="IPR008927">
    <property type="entry name" value="6-PGluconate_DH-like_C_sf"/>
</dbReference>
<dbReference type="GO" id="GO:0008926">
    <property type="term" value="F:mannitol-1-phosphate 5-dehydrogenase activity"/>
    <property type="evidence" value="ECO:0007669"/>
    <property type="project" value="UniProtKB-EC"/>
</dbReference>
<protein>
    <submittedName>
        <fullName evidence="6">Tagaturonate reductase</fullName>
    </submittedName>
</protein>
<dbReference type="NCBIfam" id="NF002969">
    <property type="entry name" value="PRK03643.1"/>
    <property type="match status" value="1"/>
</dbReference>
<sequence length="516" mass="58783">MSEDNLPMLNREYLESELIGTELADFSAEILDYPEKVVQIGEGNFLRAFVDWMFHTMNKKGIFKGRAVVVQPIAEGRVANLNQQDGLYTLYLRGIENGKEVNKREIMTAISRGLNSYTEWEQFLKLAEDPAVEFVVSNTTEAGISYNEADQLADTPPQSYPGKLTAYLYRRYQSFNGDPEKGMVIIPVELIERNGDNLKRIILQLAEDWNLEAEFSSWIKEANHFLNTLVDRIVTGYPFNEIDKLEKELAYHDQNLDTGEIFHLWVIEGDESLKEKLPFHKAGLNVKWVDDLTPYRTTKVRILNGAHTSTVPVSYLAGIELVRDAVNDDLVGEFIKQAVFEDIIPTLAADPAELDDFAHKIFERFKNPYIDHKWLDISLNSTSKFKTRVLPSLVQHIEKLSKVPARLSFSLAALITFYQGTELENGKLVAYRGEDKYLIRDDKPALEYFAQLWSKFKAAEITLAELGRDVLANQDFWDRDLNKLPGLTESVVSNLKMIKKAGMKASLLNLLGNNDN</sequence>
<dbReference type="PANTHER" id="PTHR30524">
    <property type="entry name" value="MANNITOL-1-PHOSPHATE 5-DEHYDROGENASE"/>
    <property type="match status" value="1"/>
</dbReference>
<evidence type="ECO:0000256" key="1">
    <source>
        <dbReference type="ARBA" id="ARBA00023002"/>
    </source>
</evidence>
<dbReference type="STRING" id="29563.SAMN02983006_01744"/>
<dbReference type="OrthoDB" id="9768714at2"/>
<gene>
    <name evidence="6" type="ORF">SAMN02983006_01744</name>
</gene>
<dbReference type="SUPFAM" id="SSF51735">
    <property type="entry name" value="NAD(P)-binding Rossmann-fold domains"/>
    <property type="match status" value="1"/>
</dbReference>
<dbReference type="GO" id="GO:0005829">
    <property type="term" value="C:cytosol"/>
    <property type="evidence" value="ECO:0007669"/>
    <property type="project" value="TreeGrafter"/>
</dbReference>
<dbReference type="GO" id="GO:0009026">
    <property type="term" value="F:tagaturonate reductase activity"/>
    <property type="evidence" value="ECO:0007669"/>
    <property type="project" value="TreeGrafter"/>
</dbReference>
<evidence type="ECO:0000256" key="3">
    <source>
        <dbReference type="ARBA" id="ARBA00048615"/>
    </source>
</evidence>
<dbReference type="InterPro" id="IPR013131">
    <property type="entry name" value="Mannitol_DH_N"/>
</dbReference>
<dbReference type="Pfam" id="PF08125">
    <property type="entry name" value="Mannitol_dh_C"/>
    <property type="match status" value="1"/>
</dbReference>
<evidence type="ECO:0000259" key="5">
    <source>
        <dbReference type="Pfam" id="PF08125"/>
    </source>
</evidence>
<dbReference type="InterPro" id="IPR013118">
    <property type="entry name" value="Mannitol_DH_C"/>
</dbReference>
<dbReference type="Pfam" id="PF01232">
    <property type="entry name" value="Mannitol_dh"/>
    <property type="match status" value="1"/>
</dbReference>
<dbReference type="Gene3D" id="3.40.50.720">
    <property type="entry name" value="NAD(P)-binding Rossmann-like Domain"/>
    <property type="match status" value="1"/>
</dbReference>
<evidence type="ECO:0000313" key="6">
    <source>
        <dbReference type="EMBL" id="SFL67164.1"/>
    </source>
</evidence>